<gene>
    <name evidence="1" type="ORF">S01H4_48189</name>
</gene>
<reference evidence="1" key="1">
    <citation type="journal article" date="2014" name="Front. Microbiol.">
        <title>High frequency of phylogenetically diverse reductive dehalogenase-homologous genes in deep subseafloor sedimentary metagenomes.</title>
        <authorList>
            <person name="Kawai M."/>
            <person name="Futagami T."/>
            <person name="Toyoda A."/>
            <person name="Takaki Y."/>
            <person name="Nishi S."/>
            <person name="Hori S."/>
            <person name="Arai W."/>
            <person name="Tsubouchi T."/>
            <person name="Morono Y."/>
            <person name="Uchiyama I."/>
            <person name="Ito T."/>
            <person name="Fujiyama A."/>
            <person name="Inagaki F."/>
            <person name="Takami H."/>
        </authorList>
    </citation>
    <scope>NUCLEOTIDE SEQUENCE</scope>
    <source>
        <strain evidence="1">Expedition CK06-06</strain>
    </source>
</reference>
<comment type="caution">
    <text evidence="1">The sequence shown here is derived from an EMBL/GenBank/DDBJ whole genome shotgun (WGS) entry which is preliminary data.</text>
</comment>
<accession>X1C2D7</accession>
<organism evidence="1">
    <name type="scientific">marine sediment metagenome</name>
    <dbReference type="NCBI Taxonomy" id="412755"/>
    <lineage>
        <taxon>unclassified sequences</taxon>
        <taxon>metagenomes</taxon>
        <taxon>ecological metagenomes</taxon>
    </lineage>
</organism>
<sequence length="131" mass="13969">AALLDNLIGYTAVRAESLTNLGRALEGYTPTVGIVANNMGTYVTVLDITGRGMLTAFGSNTFRAADSGVEVKLTLDAGVVMDTRLFERVADIESYEVVRFLLAFDTSCLLEMKMSDAVATTGDFLGVAMVE</sequence>
<evidence type="ECO:0000313" key="1">
    <source>
        <dbReference type="EMBL" id="GAG90588.1"/>
    </source>
</evidence>
<protein>
    <submittedName>
        <fullName evidence="1">Uncharacterized protein</fullName>
    </submittedName>
</protein>
<dbReference type="AlphaFoldDB" id="X1C2D7"/>
<proteinExistence type="predicted"/>
<feature type="non-terminal residue" evidence="1">
    <location>
        <position position="1"/>
    </location>
</feature>
<name>X1C2D7_9ZZZZ</name>
<dbReference type="EMBL" id="BART01027135">
    <property type="protein sequence ID" value="GAG90588.1"/>
    <property type="molecule type" value="Genomic_DNA"/>
</dbReference>